<dbReference type="EMBL" id="CM032190">
    <property type="protein sequence ID" value="KAG7086778.1"/>
    <property type="molecule type" value="Genomic_DNA"/>
</dbReference>
<feature type="coiled-coil region" evidence="5">
    <location>
        <begin position="413"/>
        <end position="440"/>
    </location>
</feature>
<dbReference type="InterPro" id="IPR002893">
    <property type="entry name" value="Znf_MYND"/>
</dbReference>
<name>A0A9P7ULT5_9AGAR</name>
<dbReference type="GeneID" id="66071784"/>
<keyword evidence="5" id="KW-0175">Coiled coil</keyword>
<dbReference type="AlphaFoldDB" id="A0A9P7ULT5"/>
<protein>
    <recommendedName>
        <fullName evidence="6">MYND-type domain-containing protein</fullName>
    </recommendedName>
</protein>
<gene>
    <name evidence="7" type="ORF">E1B28_002708</name>
</gene>
<keyword evidence="8" id="KW-1185">Reference proteome</keyword>
<dbReference type="RefSeq" id="XP_043003249.1">
    <property type="nucleotide sequence ID" value="XM_043159646.1"/>
</dbReference>
<keyword evidence="2 4" id="KW-0863">Zinc-finger</keyword>
<dbReference type="SUPFAM" id="SSF144232">
    <property type="entry name" value="HIT/MYND zinc finger-like"/>
    <property type="match status" value="1"/>
</dbReference>
<evidence type="ECO:0000256" key="5">
    <source>
        <dbReference type="SAM" id="Coils"/>
    </source>
</evidence>
<dbReference type="Pfam" id="PF01753">
    <property type="entry name" value="zf-MYND"/>
    <property type="match status" value="1"/>
</dbReference>
<organism evidence="7 8">
    <name type="scientific">Marasmius oreades</name>
    <name type="common">fairy-ring Marasmius</name>
    <dbReference type="NCBI Taxonomy" id="181124"/>
    <lineage>
        <taxon>Eukaryota</taxon>
        <taxon>Fungi</taxon>
        <taxon>Dikarya</taxon>
        <taxon>Basidiomycota</taxon>
        <taxon>Agaricomycotina</taxon>
        <taxon>Agaricomycetes</taxon>
        <taxon>Agaricomycetidae</taxon>
        <taxon>Agaricales</taxon>
        <taxon>Marasmiineae</taxon>
        <taxon>Marasmiaceae</taxon>
        <taxon>Marasmius</taxon>
    </lineage>
</organism>
<dbReference type="KEGG" id="more:E1B28_002708"/>
<evidence type="ECO:0000313" key="7">
    <source>
        <dbReference type="EMBL" id="KAG7086778.1"/>
    </source>
</evidence>
<feature type="domain" description="MYND-type" evidence="6">
    <location>
        <begin position="452"/>
        <end position="489"/>
    </location>
</feature>
<dbReference type="OrthoDB" id="2858222at2759"/>
<evidence type="ECO:0000256" key="3">
    <source>
        <dbReference type="ARBA" id="ARBA00022833"/>
    </source>
</evidence>
<evidence type="ECO:0000256" key="2">
    <source>
        <dbReference type="ARBA" id="ARBA00022771"/>
    </source>
</evidence>
<evidence type="ECO:0000256" key="4">
    <source>
        <dbReference type="PROSITE-ProRule" id="PRU00134"/>
    </source>
</evidence>
<evidence type="ECO:0000313" key="8">
    <source>
        <dbReference type="Proteomes" id="UP001049176"/>
    </source>
</evidence>
<dbReference type="GO" id="GO:0008270">
    <property type="term" value="F:zinc ion binding"/>
    <property type="evidence" value="ECO:0007669"/>
    <property type="project" value="UniProtKB-KW"/>
</dbReference>
<dbReference type="PROSITE" id="PS50865">
    <property type="entry name" value="ZF_MYND_2"/>
    <property type="match status" value="1"/>
</dbReference>
<comment type="caution">
    <text evidence="7">The sequence shown here is derived from an EMBL/GenBank/DDBJ whole genome shotgun (WGS) entry which is preliminary data.</text>
</comment>
<dbReference type="Gene3D" id="6.10.140.2220">
    <property type="match status" value="1"/>
</dbReference>
<evidence type="ECO:0000259" key="6">
    <source>
        <dbReference type="PROSITE" id="PS50865"/>
    </source>
</evidence>
<sequence>MQRSARRQPKARTKLSFDDQLEEDMKREHELSLLIPDRWRYLSTGLQEAFQGDGSRDFSLDEAIEYLHEEISPTYDADLEPSELYENVLHSIATILALKFCPCPDHFDWTCAVFETWVKMCDWTVHLLYIYVLGKRTPKKSKGKAFQHRLIVLAENLCHIPGKYGRFNEAFEGVSVPVAFSSVPHLIPTMIKVSIHLLSLDHPWYMTTWMKIHDEAEKIPDKFKACIEEMETEHGYNIAQYLTDHFSTISSQSDIDFCTLRSDIILLLQIFHSCPESNIFHRMLSRGVTKAFANIMVAAASQAYLVDAPPIAYYDRDNLSFLSALLARCLTGGITWVCEALDCHFLIALVQLAVLPDNGDAHIKDGIPLLFVSYAKLTKLLRPFLVYRSVLNRTRRELRLVRDSELLGRLDERNSFRLALEDLDREAERLKGLQRQFESSTNLPSLCSVQKCWWVRPGAKLQRCSGCRVAVYCSRQCQRADWEKHKELCDKYDRPTDGLSYRISQLDTLFLKFLIQREIRERPVRPPAHNRSGKKSKSKVRAEDVVVQFNLRVSPMQVTYTTSAKVLQEILSLSTGLTDDGLHRLEHSQWAHDRMAMLKDRVRENPTRTIMCYMLFPAGYSDSYVLWAEQV</sequence>
<keyword evidence="1" id="KW-0479">Metal-binding</keyword>
<accession>A0A9P7ULT5</accession>
<evidence type="ECO:0000256" key="1">
    <source>
        <dbReference type="ARBA" id="ARBA00022723"/>
    </source>
</evidence>
<proteinExistence type="predicted"/>
<keyword evidence="3" id="KW-0862">Zinc</keyword>
<dbReference type="Proteomes" id="UP001049176">
    <property type="component" value="Chromosome 10"/>
</dbReference>
<reference evidence="7" key="1">
    <citation type="journal article" date="2021" name="Genome Biol. Evol.">
        <title>The assembled and annotated genome of the fairy-ring fungus Marasmius oreades.</title>
        <authorList>
            <person name="Hiltunen M."/>
            <person name="Ament-Velasquez S.L."/>
            <person name="Johannesson H."/>
        </authorList>
    </citation>
    <scope>NUCLEOTIDE SEQUENCE</scope>
    <source>
        <strain evidence="7">03SP1</strain>
    </source>
</reference>